<dbReference type="HOGENOM" id="CLU_2994158_0_0_6"/>
<evidence type="ECO:0000313" key="2">
    <source>
        <dbReference type="Proteomes" id="UP000003936"/>
    </source>
</evidence>
<keyword evidence="2" id="KW-1185">Reference proteome</keyword>
<evidence type="ECO:0000313" key="1">
    <source>
        <dbReference type="EMBL" id="AFP84630.1"/>
    </source>
</evidence>
<accession>J3TX25</accession>
<dbReference type="Proteomes" id="UP000003936">
    <property type="component" value="Chromosome"/>
</dbReference>
<name>J3TX25_9ENTR</name>
<dbReference type="AlphaFoldDB" id="J3TX25"/>
<dbReference type="RefSeq" id="WP_014887928.1">
    <property type="nucleotide sequence ID" value="NC_018419.1"/>
</dbReference>
<dbReference type="EMBL" id="CP003546">
    <property type="protein sequence ID" value="AFP84630.1"/>
    <property type="molecule type" value="Genomic_DNA"/>
</dbReference>
<reference evidence="1 2" key="1">
    <citation type="journal article" date="2012" name="Mol. Biol. Evol.">
        <title>Genome reduction and co-evolution between the primary and secondary bacterial symbionts of psyllids.</title>
        <authorList>
            <person name="Sloan D.B."/>
            <person name="Moran N.A."/>
        </authorList>
    </citation>
    <scope>NUCLEOTIDE SEQUENCE [LARGE SCALE GENOMIC DNA]</scope>
    <source>
        <strain evidence="1">Ceuc_S</strain>
    </source>
</reference>
<dbReference type="KEGG" id="sect:A359_02290"/>
<sequence length="57" mass="6557">MMSITIDHANDTMLYLNIHYQSRFLNLLKFSAVVLKKAECHAQFSYEKISSPGYAES</sequence>
<proteinExistence type="predicted"/>
<organism evidence="1 2">
    <name type="scientific">secondary endosymbiont of Ctenarytaina eucalypti</name>
    <dbReference type="NCBI Taxonomy" id="1199245"/>
    <lineage>
        <taxon>Bacteria</taxon>
        <taxon>Pseudomonadati</taxon>
        <taxon>Pseudomonadota</taxon>
        <taxon>Gammaproteobacteria</taxon>
        <taxon>Enterobacterales</taxon>
        <taxon>Enterobacteriaceae</taxon>
        <taxon>aphid secondary symbionts</taxon>
    </lineage>
</organism>
<protein>
    <submittedName>
        <fullName evidence="1">Uncharacterized protein</fullName>
    </submittedName>
</protein>
<gene>
    <name evidence="1" type="ORF">A359_02290</name>
</gene>